<reference evidence="2" key="2">
    <citation type="journal article" date="2021" name="PeerJ">
        <title>Extensive microbial diversity within the chicken gut microbiome revealed by metagenomics and culture.</title>
        <authorList>
            <person name="Gilroy R."/>
            <person name="Ravi A."/>
            <person name="Getino M."/>
            <person name="Pursley I."/>
            <person name="Horton D.L."/>
            <person name="Alikhan N.F."/>
            <person name="Baker D."/>
            <person name="Gharbi K."/>
            <person name="Hall N."/>
            <person name="Watson M."/>
            <person name="Adriaenssens E.M."/>
            <person name="Foster-Nyarko E."/>
            <person name="Jarju S."/>
            <person name="Secka A."/>
            <person name="Antonio M."/>
            <person name="Oren A."/>
            <person name="Chaudhuri R.R."/>
            <person name="La Ragione R."/>
            <person name="Hildebrand F."/>
            <person name="Pallen M.J."/>
        </authorList>
    </citation>
    <scope>NUCLEOTIDE SEQUENCE</scope>
    <source>
        <strain evidence="2">ChiSjej1B19-7085</strain>
    </source>
</reference>
<feature type="transmembrane region" description="Helical" evidence="1">
    <location>
        <begin position="38"/>
        <end position="55"/>
    </location>
</feature>
<accession>A0A9D1DQD3</accession>
<evidence type="ECO:0000256" key="1">
    <source>
        <dbReference type="SAM" id="Phobius"/>
    </source>
</evidence>
<feature type="transmembrane region" description="Helical" evidence="1">
    <location>
        <begin position="61"/>
        <end position="82"/>
    </location>
</feature>
<feature type="transmembrane region" description="Helical" evidence="1">
    <location>
        <begin position="12"/>
        <end position="31"/>
    </location>
</feature>
<proteinExistence type="predicted"/>
<name>A0A9D1DQD3_9FIRM</name>
<protein>
    <recommendedName>
        <fullName evidence="4">Holin</fullName>
    </recommendedName>
</protein>
<reference evidence="2" key="1">
    <citation type="submission" date="2020-10" db="EMBL/GenBank/DDBJ databases">
        <authorList>
            <person name="Gilroy R."/>
        </authorList>
    </citation>
    <scope>NUCLEOTIDE SEQUENCE</scope>
    <source>
        <strain evidence="2">ChiSjej1B19-7085</strain>
    </source>
</reference>
<dbReference type="Proteomes" id="UP000886785">
    <property type="component" value="Unassembled WGS sequence"/>
</dbReference>
<keyword evidence="1" id="KW-1133">Transmembrane helix</keyword>
<comment type="caution">
    <text evidence="2">The sequence shown here is derived from an EMBL/GenBank/DDBJ whole genome shotgun (WGS) entry which is preliminary data.</text>
</comment>
<gene>
    <name evidence="2" type="ORF">IAA54_05575</name>
</gene>
<organism evidence="2 3">
    <name type="scientific">Candidatus Gallacutalibacter pullicola</name>
    <dbReference type="NCBI Taxonomy" id="2840830"/>
    <lineage>
        <taxon>Bacteria</taxon>
        <taxon>Bacillati</taxon>
        <taxon>Bacillota</taxon>
        <taxon>Clostridia</taxon>
        <taxon>Eubacteriales</taxon>
        <taxon>Candidatus Gallacutalibacter</taxon>
    </lineage>
</organism>
<keyword evidence="1" id="KW-0472">Membrane</keyword>
<dbReference type="AlphaFoldDB" id="A0A9D1DQD3"/>
<keyword evidence="1" id="KW-0812">Transmembrane</keyword>
<evidence type="ECO:0008006" key="4">
    <source>
        <dbReference type="Google" id="ProtNLM"/>
    </source>
</evidence>
<sequence length="90" mass="9212">MDNFFDWGMLGTFAGAAAATGIVTQAVKGIFQKIPTQIVSYVIAVVILGLATAATGGASDWAGWALVPLNAVVVSLSANGGFEAIKRVQK</sequence>
<dbReference type="EMBL" id="DVHF01000064">
    <property type="protein sequence ID" value="HIR57120.1"/>
    <property type="molecule type" value="Genomic_DNA"/>
</dbReference>
<evidence type="ECO:0000313" key="3">
    <source>
        <dbReference type="Proteomes" id="UP000886785"/>
    </source>
</evidence>
<evidence type="ECO:0000313" key="2">
    <source>
        <dbReference type="EMBL" id="HIR57120.1"/>
    </source>
</evidence>